<feature type="signal peptide" evidence="1">
    <location>
        <begin position="1"/>
        <end position="20"/>
    </location>
</feature>
<dbReference type="Gene3D" id="2.30.40.10">
    <property type="entry name" value="Urease, subunit C, domain 1"/>
    <property type="match status" value="1"/>
</dbReference>
<dbReference type="EMBL" id="JAPFRD010000011">
    <property type="protein sequence ID" value="MCW8108928.1"/>
    <property type="molecule type" value="Genomic_DNA"/>
</dbReference>
<feature type="chain" id="PRO_5046196034" evidence="1">
    <location>
        <begin position="21"/>
        <end position="427"/>
    </location>
</feature>
<dbReference type="RefSeq" id="WP_265617678.1">
    <property type="nucleotide sequence ID" value="NZ_JAPFRD010000011.1"/>
</dbReference>
<comment type="caution">
    <text evidence="3">The sequence shown here is derived from an EMBL/GenBank/DDBJ whole genome shotgun (WGS) entry which is preliminary data.</text>
</comment>
<reference evidence="3" key="1">
    <citation type="submission" date="2022-11" db="EMBL/GenBank/DDBJ databases">
        <title>Alteromonas sp. nov., isolated from sea water of the Qingdao.</title>
        <authorList>
            <person name="Wang Q."/>
        </authorList>
    </citation>
    <scope>NUCLEOTIDE SEQUENCE</scope>
    <source>
        <strain evidence="3">ASW11-7</strain>
    </source>
</reference>
<organism evidence="3 4">
    <name type="scientific">Alteromonas aquimaris</name>
    <dbReference type="NCBI Taxonomy" id="2998417"/>
    <lineage>
        <taxon>Bacteria</taxon>
        <taxon>Pseudomonadati</taxon>
        <taxon>Pseudomonadota</taxon>
        <taxon>Gammaproteobacteria</taxon>
        <taxon>Alteromonadales</taxon>
        <taxon>Alteromonadaceae</taxon>
        <taxon>Alteromonas/Salinimonas group</taxon>
        <taxon>Alteromonas</taxon>
    </lineage>
</organism>
<feature type="domain" description="Amidohydrolase-related" evidence="2">
    <location>
        <begin position="74"/>
        <end position="425"/>
    </location>
</feature>
<dbReference type="InterPro" id="IPR006680">
    <property type="entry name" value="Amidohydro-rel"/>
</dbReference>
<keyword evidence="4" id="KW-1185">Reference proteome</keyword>
<evidence type="ECO:0000313" key="4">
    <source>
        <dbReference type="Proteomes" id="UP001142810"/>
    </source>
</evidence>
<dbReference type="CDD" id="cd01299">
    <property type="entry name" value="Met_dep_hydrolase_A"/>
    <property type="match status" value="1"/>
</dbReference>
<dbReference type="PANTHER" id="PTHR43135">
    <property type="entry name" value="ALPHA-D-RIBOSE 1-METHYLPHOSPHONATE 5-TRIPHOSPHATE DIPHOSPHATASE"/>
    <property type="match status" value="1"/>
</dbReference>
<dbReference type="Pfam" id="PF01979">
    <property type="entry name" value="Amidohydro_1"/>
    <property type="match status" value="1"/>
</dbReference>
<dbReference type="InterPro" id="IPR051781">
    <property type="entry name" value="Metallo-dep_Hydrolase"/>
</dbReference>
<dbReference type="InterPro" id="IPR057744">
    <property type="entry name" value="OTAase-like"/>
</dbReference>
<dbReference type="SUPFAM" id="SSF51338">
    <property type="entry name" value="Composite domain of metallo-dependent hydrolases"/>
    <property type="match status" value="1"/>
</dbReference>
<accession>A0ABT3P827</accession>
<gene>
    <name evidence="3" type="ORF">OPS25_10530</name>
</gene>
<dbReference type="InterPro" id="IPR032466">
    <property type="entry name" value="Metal_Hydrolase"/>
</dbReference>
<dbReference type="PANTHER" id="PTHR43135:SF3">
    <property type="entry name" value="ALPHA-D-RIBOSE 1-METHYLPHOSPHONATE 5-TRIPHOSPHATE DIPHOSPHATASE"/>
    <property type="match status" value="1"/>
</dbReference>
<sequence length="427" mass="45822">MKRICFIAALSLWGAVTHVAAETLIHAGHLFTAESNELQKNMTIVVKDNKITEVVAGFKEAGKDDKIIDLKSATVLPGLMDMHVHLSGQHGGPTTYLERYTLNEADVALRAAYYAEKTLLAGFTSVRNLGDGYNETVALRNAINKHQQSGPRIFTSAKSIATTGGHADPSNGMATRIRPDVGPTEGVVNGVAEAREAVRQRYKDGADLIKITATGGVLSVAKSGQNPQFMQDELEAIVTTAKDYGMRVAVHAHGKEGMKRAIQAGVDSIEHGTYMDEEIMQLMKQHQTWYVPTILAGNFVAEKAKIDGFFPELVRPKAASIGPLIQQTFAKAYQAGVNIAFGTDSGVSPHGDNAKELALMVEAGMSPAEALHSATTNAAKLLGVEDELGSISKGKLADIIAVPGNPLDNIRIMEKVSFVMKDGRVYK</sequence>
<dbReference type="Proteomes" id="UP001142810">
    <property type="component" value="Unassembled WGS sequence"/>
</dbReference>
<evidence type="ECO:0000256" key="1">
    <source>
        <dbReference type="SAM" id="SignalP"/>
    </source>
</evidence>
<dbReference type="Gene3D" id="3.20.20.140">
    <property type="entry name" value="Metal-dependent hydrolases"/>
    <property type="match status" value="1"/>
</dbReference>
<proteinExistence type="predicted"/>
<keyword evidence="1" id="KW-0732">Signal</keyword>
<evidence type="ECO:0000313" key="3">
    <source>
        <dbReference type="EMBL" id="MCW8108928.1"/>
    </source>
</evidence>
<evidence type="ECO:0000259" key="2">
    <source>
        <dbReference type="Pfam" id="PF01979"/>
    </source>
</evidence>
<protein>
    <submittedName>
        <fullName evidence="3">Amidohydrolase family protein</fullName>
    </submittedName>
</protein>
<dbReference type="SUPFAM" id="SSF51556">
    <property type="entry name" value="Metallo-dependent hydrolases"/>
    <property type="match status" value="1"/>
</dbReference>
<dbReference type="InterPro" id="IPR011059">
    <property type="entry name" value="Metal-dep_hydrolase_composite"/>
</dbReference>
<name>A0ABT3P827_9ALTE</name>